<accession>A0A1C4U4I5</accession>
<reference evidence="4" key="2">
    <citation type="submission" date="2016-06" db="EMBL/GenBank/DDBJ databases">
        <authorList>
            <person name="Varghese N."/>
            <person name="Submissions Spin"/>
        </authorList>
    </citation>
    <scope>NUCLEOTIDE SEQUENCE [LARGE SCALE GENOMIC DNA]</scope>
    <source>
        <strain evidence="4">DSM 43816</strain>
    </source>
</reference>
<dbReference type="OrthoDB" id="9993103at2"/>
<feature type="region of interest" description="Disordered" evidence="1">
    <location>
        <begin position="70"/>
        <end position="89"/>
    </location>
</feature>
<protein>
    <submittedName>
        <fullName evidence="2">Uncharacterized protein</fullName>
    </submittedName>
</protein>
<gene>
    <name evidence="2" type="ORF">GA0070618_0010</name>
    <name evidence="3" type="ORF">GA0070618_6680</name>
</gene>
<dbReference type="AlphaFoldDB" id="A0A1C4U4I5"/>
<evidence type="ECO:0000313" key="2">
    <source>
        <dbReference type="EMBL" id="SCE66615.1"/>
    </source>
</evidence>
<keyword evidence="4" id="KW-1185">Reference proteome</keyword>
<reference evidence="2" key="1">
    <citation type="submission" date="2016-06" db="EMBL/GenBank/DDBJ databases">
        <authorList>
            <person name="Kjaerup R.B."/>
            <person name="Dalgaard T.S."/>
            <person name="Juul-Madsen H.R."/>
        </authorList>
    </citation>
    <scope>NUCLEOTIDE SEQUENCE [LARGE SCALE GENOMIC DNA]</scope>
    <source>
        <strain evidence="2">DSM 43816</strain>
    </source>
</reference>
<evidence type="ECO:0000313" key="3">
    <source>
        <dbReference type="EMBL" id="SCF42572.1"/>
    </source>
</evidence>
<evidence type="ECO:0000256" key="1">
    <source>
        <dbReference type="SAM" id="MobiDB-lite"/>
    </source>
</evidence>
<dbReference type="EMBL" id="LT607413">
    <property type="protein sequence ID" value="SCF42572.1"/>
    <property type="molecule type" value="Genomic_DNA"/>
</dbReference>
<dbReference type="RefSeq" id="WP_088979781.1">
    <property type="nucleotide sequence ID" value="NZ_LT607413.1"/>
</dbReference>
<dbReference type="Proteomes" id="UP000198253">
    <property type="component" value="Chromosome I"/>
</dbReference>
<name>A0A1C4U4I5_MICEC</name>
<organism evidence="2 4">
    <name type="scientific">Micromonospora echinospora</name>
    <name type="common">Micromonospora purpurea</name>
    <dbReference type="NCBI Taxonomy" id="1877"/>
    <lineage>
        <taxon>Bacteria</taxon>
        <taxon>Bacillati</taxon>
        <taxon>Actinomycetota</taxon>
        <taxon>Actinomycetes</taxon>
        <taxon>Micromonosporales</taxon>
        <taxon>Micromonosporaceae</taxon>
        <taxon>Micromonospora</taxon>
    </lineage>
</organism>
<dbReference type="EMBL" id="LT607413">
    <property type="protein sequence ID" value="SCE66615.1"/>
    <property type="molecule type" value="Genomic_DNA"/>
</dbReference>
<sequence length="171" mass="17391">METTTVGKLTVGARVLVTMDPHAPTAFASDPATARAAEVVAEPEKVGRRRLIRTDLGDIEAGPTTKVVLAPAEPEQTPETAPEPAEDAVPAPAGLVTATATVDAAGRLTAESVVRVGGAKAPVPTEVDGPAGKIAPVRLVAALAALGYEPVGRWAPGAGNYVECQVRPLHP</sequence>
<proteinExistence type="predicted"/>
<evidence type="ECO:0000313" key="4">
    <source>
        <dbReference type="Proteomes" id="UP000198253"/>
    </source>
</evidence>